<name>A0A9W8I5M7_9FUNG</name>
<evidence type="ECO:0000313" key="3">
    <source>
        <dbReference type="EMBL" id="KAJ2848595.1"/>
    </source>
</evidence>
<dbReference type="EMBL" id="JANBUW010000151">
    <property type="protein sequence ID" value="KAJ2848595.1"/>
    <property type="molecule type" value="Genomic_DNA"/>
</dbReference>
<feature type="transmembrane region" description="Helical" evidence="2">
    <location>
        <begin position="12"/>
        <end position="33"/>
    </location>
</feature>
<dbReference type="Proteomes" id="UP001139887">
    <property type="component" value="Unassembled WGS sequence"/>
</dbReference>
<evidence type="ECO:0000313" key="4">
    <source>
        <dbReference type="Proteomes" id="UP001139887"/>
    </source>
</evidence>
<organism evidence="3 4">
    <name type="scientific">Coemansia brasiliensis</name>
    <dbReference type="NCBI Taxonomy" id="2650707"/>
    <lineage>
        <taxon>Eukaryota</taxon>
        <taxon>Fungi</taxon>
        <taxon>Fungi incertae sedis</taxon>
        <taxon>Zoopagomycota</taxon>
        <taxon>Kickxellomycotina</taxon>
        <taxon>Kickxellomycetes</taxon>
        <taxon>Kickxellales</taxon>
        <taxon>Kickxellaceae</taxon>
        <taxon>Coemansia</taxon>
    </lineage>
</organism>
<feature type="region of interest" description="Disordered" evidence="1">
    <location>
        <begin position="562"/>
        <end position="592"/>
    </location>
</feature>
<accession>A0A9W8I5M7</accession>
<comment type="caution">
    <text evidence="3">The sequence shown here is derived from an EMBL/GenBank/DDBJ whole genome shotgun (WGS) entry which is preliminary data.</text>
</comment>
<dbReference type="OrthoDB" id="5566887at2759"/>
<proteinExistence type="predicted"/>
<keyword evidence="4" id="KW-1185">Reference proteome</keyword>
<gene>
    <name evidence="3" type="ORF">IWW36_003206</name>
</gene>
<reference evidence="3" key="1">
    <citation type="submission" date="2022-07" db="EMBL/GenBank/DDBJ databases">
        <title>Phylogenomic reconstructions and comparative analyses of Kickxellomycotina fungi.</title>
        <authorList>
            <person name="Reynolds N.K."/>
            <person name="Stajich J.E."/>
            <person name="Barry K."/>
            <person name="Grigoriev I.V."/>
            <person name="Crous P."/>
            <person name="Smith M.E."/>
        </authorList>
    </citation>
    <scope>NUCLEOTIDE SEQUENCE</scope>
    <source>
        <strain evidence="3">NRRL 1566</strain>
    </source>
</reference>
<evidence type="ECO:0000256" key="1">
    <source>
        <dbReference type="SAM" id="MobiDB-lite"/>
    </source>
</evidence>
<keyword evidence="2" id="KW-0472">Membrane</keyword>
<keyword evidence="2" id="KW-1133">Transmembrane helix</keyword>
<dbReference type="AlphaFoldDB" id="A0A9W8I5M7"/>
<keyword evidence="2" id="KW-0812">Transmembrane</keyword>
<feature type="region of interest" description="Disordered" evidence="1">
    <location>
        <begin position="52"/>
        <end position="72"/>
    </location>
</feature>
<feature type="compositionally biased region" description="Basic and acidic residues" evidence="1">
    <location>
        <begin position="576"/>
        <end position="592"/>
    </location>
</feature>
<protein>
    <submittedName>
        <fullName evidence="3">Uncharacterized protein</fullName>
    </submittedName>
</protein>
<evidence type="ECO:0000256" key="2">
    <source>
        <dbReference type="SAM" id="Phobius"/>
    </source>
</evidence>
<sequence length="592" mass="65648">MGLREKTEVDLQVVSLGWVLVTLLVLAAARRYTSNWRERRRFRRHLATTQQRLAPTSRTTQEDASGSNTRPQGTRWKRFVAAAPLVPLATAYVAVRVGWDIFQVVVFCLIDFAREAAGSAAVCAYTGWQAARSVWQGLMLRRRAADLCVVVVESTVGWLFSSAFPAAARAFESAAHLAHIAAAWWVDYGGPALRDGIEFVVLDGLVPAASFAARASAAVCARAQWLAVRIGDALMLVVVDVATDVSALYQWTVSDLRWWRDPRIRSALLQGVWWQQEQLHRTWAFLADHVLPGMESLIVWAYVWVLRPLATLVVDIGDWLLQAALESGVRLSAAALALGTAVARLWRILVRYCRWLRLRFGPGLLAVVALLRHGLVGYARSVAGWCMQTVSVCSAVYMQVHDLMLVPMFCAAMNGAALIWRLLGAADPYLRAAWALLAGQSRDLLCRLFASVRLVSRHLELVLLRVASLAQQHLRHAAQAWGAAFMRWLLTGHSLIAPRVAQMGAAGLDRLSYEFARLWPRLQHAGREGSRAMADVYEQLVALVDALVGIAGDLIVDYARRNAQQQQQQQPNSSRSNDHSRTQLLVSKEKSA</sequence>